<dbReference type="PROSITE" id="PS00211">
    <property type="entry name" value="ABC_TRANSPORTER_1"/>
    <property type="match status" value="1"/>
</dbReference>
<reference evidence="5" key="1">
    <citation type="submission" date="2020-10" db="EMBL/GenBank/DDBJ databases">
        <authorList>
            <person name="Gilroy R."/>
        </authorList>
    </citation>
    <scope>NUCLEOTIDE SEQUENCE</scope>
    <source>
        <strain evidence="5">11159</strain>
    </source>
</reference>
<evidence type="ECO:0000259" key="4">
    <source>
        <dbReference type="PROSITE" id="PS50893"/>
    </source>
</evidence>
<dbReference type="Gene3D" id="3.40.50.300">
    <property type="entry name" value="P-loop containing nucleotide triphosphate hydrolases"/>
    <property type="match status" value="1"/>
</dbReference>
<keyword evidence="3 5" id="KW-0067">ATP-binding</keyword>
<dbReference type="EMBL" id="JADIMY010000095">
    <property type="protein sequence ID" value="MBO8427850.1"/>
    <property type="molecule type" value="Genomic_DNA"/>
</dbReference>
<dbReference type="CDD" id="cd03230">
    <property type="entry name" value="ABC_DR_subfamily_A"/>
    <property type="match status" value="1"/>
</dbReference>
<evidence type="ECO:0000256" key="3">
    <source>
        <dbReference type="ARBA" id="ARBA00022840"/>
    </source>
</evidence>
<evidence type="ECO:0000256" key="1">
    <source>
        <dbReference type="ARBA" id="ARBA00022448"/>
    </source>
</evidence>
<dbReference type="GO" id="GO:0016887">
    <property type="term" value="F:ATP hydrolysis activity"/>
    <property type="evidence" value="ECO:0007669"/>
    <property type="project" value="InterPro"/>
</dbReference>
<dbReference type="InterPro" id="IPR003593">
    <property type="entry name" value="AAA+_ATPase"/>
</dbReference>
<evidence type="ECO:0000313" key="5">
    <source>
        <dbReference type="EMBL" id="MBO8427850.1"/>
    </source>
</evidence>
<dbReference type="SUPFAM" id="SSF52540">
    <property type="entry name" value="P-loop containing nucleoside triphosphate hydrolases"/>
    <property type="match status" value="1"/>
</dbReference>
<proteinExistence type="predicted"/>
<dbReference type="GO" id="GO:0005524">
    <property type="term" value="F:ATP binding"/>
    <property type="evidence" value="ECO:0007669"/>
    <property type="project" value="UniProtKB-KW"/>
</dbReference>
<dbReference type="SMART" id="SM00382">
    <property type="entry name" value="AAA"/>
    <property type="match status" value="1"/>
</dbReference>
<dbReference type="Pfam" id="PF00005">
    <property type="entry name" value="ABC_tran"/>
    <property type="match status" value="1"/>
</dbReference>
<dbReference type="InterPro" id="IPR051782">
    <property type="entry name" value="ABC_Transporter_VariousFunc"/>
</dbReference>
<dbReference type="InterPro" id="IPR017871">
    <property type="entry name" value="ABC_transporter-like_CS"/>
</dbReference>
<feature type="domain" description="ABC transporter" evidence="4">
    <location>
        <begin position="1"/>
        <end position="229"/>
    </location>
</feature>
<dbReference type="InterPro" id="IPR027417">
    <property type="entry name" value="P-loop_NTPase"/>
</dbReference>
<sequence length="284" mass="32658">MNILEVYNLCKSYKTFNLNSLNFSISEGKIVGFVGENGSGKSTTMKIIAGLVKANSGEVKFYNKDIDKLNEIEKSEIAFILDELCFPENYKIKELVKILCDIFDNLDKEKLLKQINDFKLPLDKKIKELSKGMKAKLNISVMLAKKSKFLVLDEPTNGLDPFTRDEFLDILLNENLNNGTTILISSHIISDLERICNEFIFIHNGSIILNDSKENIYNNYKVIKIKNFDSNNKFKGIYRYKKISSDEYELLVDKDCELINEENIVNSNIEKILVLFVRGNKLCY</sequence>
<reference evidence="5" key="2">
    <citation type="journal article" date="2021" name="PeerJ">
        <title>Extensive microbial diversity within the chicken gut microbiome revealed by metagenomics and culture.</title>
        <authorList>
            <person name="Gilroy R."/>
            <person name="Ravi A."/>
            <person name="Getino M."/>
            <person name="Pursley I."/>
            <person name="Horton D.L."/>
            <person name="Alikhan N.F."/>
            <person name="Baker D."/>
            <person name="Gharbi K."/>
            <person name="Hall N."/>
            <person name="Watson M."/>
            <person name="Adriaenssens E.M."/>
            <person name="Foster-Nyarko E."/>
            <person name="Jarju S."/>
            <person name="Secka A."/>
            <person name="Antonio M."/>
            <person name="Oren A."/>
            <person name="Chaudhuri R.R."/>
            <person name="La Ragione R."/>
            <person name="Hildebrand F."/>
            <person name="Pallen M.J."/>
        </authorList>
    </citation>
    <scope>NUCLEOTIDE SEQUENCE</scope>
    <source>
        <strain evidence="5">11159</strain>
    </source>
</reference>
<evidence type="ECO:0000256" key="2">
    <source>
        <dbReference type="ARBA" id="ARBA00022741"/>
    </source>
</evidence>
<dbReference type="PROSITE" id="PS50893">
    <property type="entry name" value="ABC_TRANSPORTER_2"/>
    <property type="match status" value="1"/>
</dbReference>
<dbReference type="PANTHER" id="PTHR42939">
    <property type="entry name" value="ABC TRANSPORTER ATP-BINDING PROTEIN ALBC-RELATED"/>
    <property type="match status" value="1"/>
</dbReference>
<keyword evidence="1" id="KW-0813">Transport</keyword>
<dbReference type="Proteomes" id="UP000823613">
    <property type="component" value="Unassembled WGS sequence"/>
</dbReference>
<gene>
    <name evidence="5" type="ORF">IAC58_04800</name>
</gene>
<protein>
    <submittedName>
        <fullName evidence="5">ABC transporter ATP-binding protein</fullName>
    </submittedName>
</protein>
<keyword evidence="2" id="KW-0547">Nucleotide-binding</keyword>
<dbReference type="AlphaFoldDB" id="A0A9D9GUM2"/>
<comment type="caution">
    <text evidence="5">The sequence shown here is derived from an EMBL/GenBank/DDBJ whole genome shotgun (WGS) entry which is preliminary data.</text>
</comment>
<evidence type="ECO:0000313" key="6">
    <source>
        <dbReference type="Proteomes" id="UP000823613"/>
    </source>
</evidence>
<organism evidence="5 6">
    <name type="scientific">Candidatus Onthovivens merdipullorum</name>
    <dbReference type="NCBI Taxonomy" id="2840889"/>
    <lineage>
        <taxon>Bacteria</taxon>
        <taxon>Bacillati</taxon>
        <taxon>Bacillota</taxon>
        <taxon>Bacilli</taxon>
        <taxon>Bacillales</taxon>
        <taxon>Candidatus Onthovivens</taxon>
    </lineage>
</organism>
<dbReference type="InterPro" id="IPR003439">
    <property type="entry name" value="ABC_transporter-like_ATP-bd"/>
</dbReference>
<name>A0A9D9GUM2_9BACL</name>
<dbReference type="PANTHER" id="PTHR42939:SF3">
    <property type="entry name" value="ABC TRANSPORTER ATP-BINDING COMPONENT"/>
    <property type="match status" value="1"/>
</dbReference>
<accession>A0A9D9GUM2</accession>